<dbReference type="Proteomes" id="UP000295151">
    <property type="component" value="Unassembled WGS sequence"/>
</dbReference>
<dbReference type="RefSeq" id="WP_133979423.1">
    <property type="nucleotide sequence ID" value="NZ_SOCE01000001.1"/>
</dbReference>
<keyword evidence="1" id="KW-0472">Membrane</keyword>
<feature type="transmembrane region" description="Helical" evidence="1">
    <location>
        <begin position="532"/>
        <end position="555"/>
    </location>
</feature>
<keyword evidence="1" id="KW-1133">Transmembrane helix</keyword>
<accession>A0A4R7TBG8</accession>
<evidence type="ECO:0000313" key="2">
    <source>
        <dbReference type="EMBL" id="TDU89325.1"/>
    </source>
</evidence>
<gene>
    <name evidence="2" type="ORF">EV138_2889</name>
</gene>
<feature type="transmembrane region" description="Helical" evidence="1">
    <location>
        <begin position="32"/>
        <end position="54"/>
    </location>
</feature>
<feature type="transmembrane region" description="Helical" evidence="1">
    <location>
        <begin position="332"/>
        <end position="348"/>
    </location>
</feature>
<sequence>MNKGGRAAVIAALASVPVLPLGWFAGLQAQDAWIPAAYLGYLLVVIAVPGTVFWRRFTGGTGWFAVDAVLGTTFGLACEALIYPLGRWLGIPLLALVLPALALGMILALPRRQEPVRPTPWWAVAGVMVSVGVVSAWFIRVGSRVIALDGPAALRPNSDSPFQLSLAAELTHHFPPQVPYVAGEPLAYHWMVYNHLASAHWITGIELDVLTQRVVPFAFMLLTAMGAAAVGMVLTGRAVAAPIGAALTVMAGDLSPWSWTTTHTLYNDGPLSMGQMISPTQAFSNLLMLPLIAVTALILRRRPGQSRSRLAGLFLVAAVLIAVLAITKATALPVYAAGLPAAWIYLSVRARRLNLRALVLAVLVAVAYGVNFLAVLGAENQGMVVKPAETFRSMLQGMTVGLAPAVRPGPSVLVIVSTALLVGWLMPVVGALLIRRRIPGDPMAVFLVFSFVLAIAAASIMYQFGQAQVFFARNAFLYGVLIATWGLSSLDRRVYLAVAPALALGVAAIYYGRSRSPGVITACRDTGCLDRLFAEPLVVALIVVAVGIVVLGLVLRASRRTWAAIAVAALLGLTVSPTIVSLQKFAGPSTSKYESIAPGGIEAARFIRRQSGPDDLIATNIHCRQPPTKAVEGGPGVNKRAAERCHSGSFWIPGYAERRVLVEGWAYTAKANNHAVTSSDALYGPFWDQEKLRLNDAAFTAPTREGLETLRTKYGVTWLFADSRVNPIPDTLSRLAELRFRSGTVSVYQLR</sequence>
<name>A0A4R7TBG8_9ACTN</name>
<feature type="transmembrane region" description="Helical" evidence="1">
    <location>
        <begin position="445"/>
        <end position="464"/>
    </location>
</feature>
<feature type="transmembrane region" description="Helical" evidence="1">
    <location>
        <begin position="279"/>
        <end position="298"/>
    </location>
</feature>
<feature type="transmembrane region" description="Helical" evidence="1">
    <location>
        <begin position="310"/>
        <end position="326"/>
    </location>
</feature>
<organism evidence="2 3">
    <name type="scientific">Kribbella voronezhensis</name>
    <dbReference type="NCBI Taxonomy" id="2512212"/>
    <lineage>
        <taxon>Bacteria</taxon>
        <taxon>Bacillati</taxon>
        <taxon>Actinomycetota</taxon>
        <taxon>Actinomycetes</taxon>
        <taxon>Propionibacteriales</taxon>
        <taxon>Kribbellaceae</taxon>
        <taxon>Kribbella</taxon>
    </lineage>
</organism>
<dbReference type="OrthoDB" id="3328598at2"/>
<evidence type="ECO:0000313" key="3">
    <source>
        <dbReference type="Proteomes" id="UP000295151"/>
    </source>
</evidence>
<feature type="transmembrane region" description="Helical" evidence="1">
    <location>
        <begin position="239"/>
        <end position="259"/>
    </location>
</feature>
<feature type="transmembrane region" description="Helical" evidence="1">
    <location>
        <begin position="121"/>
        <end position="139"/>
    </location>
</feature>
<keyword evidence="3" id="KW-1185">Reference proteome</keyword>
<evidence type="ECO:0008006" key="4">
    <source>
        <dbReference type="Google" id="ProtNLM"/>
    </source>
</evidence>
<keyword evidence="1" id="KW-0812">Transmembrane</keyword>
<proteinExistence type="predicted"/>
<feature type="transmembrane region" description="Helical" evidence="1">
    <location>
        <begin position="412"/>
        <end position="433"/>
    </location>
</feature>
<feature type="transmembrane region" description="Helical" evidence="1">
    <location>
        <begin position="355"/>
        <end position="378"/>
    </location>
</feature>
<reference evidence="2 3" key="1">
    <citation type="submission" date="2019-03" db="EMBL/GenBank/DDBJ databases">
        <title>Genomic Encyclopedia of Type Strains, Phase III (KMG-III): the genomes of soil and plant-associated and newly described type strains.</title>
        <authorList>
            <person name="Whitman W."/>
        </authorList>
    </citation>
    <scope>NUCLEOTIDE SEQUENCE [LARGE SCALE GENOMIC DNA]</scope>
    <source>
        <strain evidence="2 3">VKM Ac-2575</strain>
    </source>
</reference>
<feature type="transmembrane region" description="Helical" evidence="1">
    <location>
        <begin position="89"/>
        <end position="109"/>
    </location>
</feature>
<feature type="transmembrane region" description="Helical" evidence="1">
    <location>
        <begin position="7"/>
        <end position="26"/>
    </location>
</feature>
<dbReference type="EMBL" id="SOCE01000001">
    <property type="protein sequence ID" value="TDU89325.1"/>
    <property type="molecule type" value="Genomic_DNA"/>
</dbReference>
<protein>
    <recommendedName>
        <fullName evidence="4">4-amino-4-deoxy-L-arabinose transferase-like glycosyltransferase</fullName>
    </recommendedName>
</protein>
<evidence type="ECO:0000256" key="1">
    <source>
        <dbReference type="SAM" id="Phobius"/>
    </source>
</evidence>
<feature type="transmembrane region" description="Helical" evidence="1">
    <location>
        <begin position="61"/>
        <end position="83"/>
    </location>
</feature>
<comment type="caution">
    <text evidence="2">The sequence shown here is derived from an EMBL/GenBank/DDBJ whole genome shotgun (WGS) entry which is preliminary data.</text>
</comment>
<feature type="transmembrane region" description="Helical" evidence="1">
    <location>
        <begin position="470"/>
        <end position="487"/>
    </location>
</feature>
<dbReference type="AlphaFoldDB" id="A0A4R7TBG8"/>
<feature type="transmembrane region" description="Helical" evidence="1">
    <location>
        <begin position="562"/>
        <end position="582"/>
    </location>
</feature>
<feature type="transmembrane region" description="Helical" evidence="1">
    <location>
        <begin position="214"/>
        <end position="234"/>
    </location>
</feature>
<feature type="transmembrane region" description="Helical" evidence="1">
    <location>
        <begin position="494"/>
        <end position="512"/>
    </location>
</feature>